<dbReference type="Gene3D" id="1.25.40.20">
    <property type="entry name" value="Ankyrin repeat-containing domain"/>
    <property type="match status" value="1"/>
</dbReference>
<sequence>MSGPGLLDMPPEIFRAIVKQAVLGQCFDPISATEDVEASSDGEALPANGLIPSNQSSTDSQSESEGPKVSTADVRVVLQWRKVNHTFDHEVMLCIEDVELLRPGTWHDINICPGCNCQAPIDSLSSFAASFLLRQPSSGKIWESNMPALLNHIADEVTSQEGQQSQQITPRQRHHHLKVFYQEFLEHMFRESIYQDTLTGHGHELLPGIHPNDPLEVPDASCPKKRVLTAGIFLGQVSPVSSFIQQNKGCVRLNYSYPYSGFLESLLYAAVKTGQYNLTRELLNMGDGFCMQDYAFQAALERQDLLMIQLLLRSKPQRYCLLGVPPSLIIRSTELDLRDITNAMFDHVEDLYPDLALQVLRNACYNGDEDLVRRIFTFHPGLEINGALRSLRWRPGLRARFPSPVEAAANRGHESILRLLLEEGAKSFRPSPYDDEACMIAKSMEAAANGGHVGIARILLEAGTLLSPRQWVGVVQSYAEARGAGGQNFEFIQFVLEEKLIDFSTLVDQDSYYLYKMVYHLCIAGDVAAIRLFASYGTPMHGSLYDIRPSRLSPMQIAYQADDQELIQVLVELGAPLSEWCKTTRSIEPLPRTVSPREVSFHCSQSPCAVHRLEDQLEY</sequence>
<organism evidence="2 3">
    <name type="scientific">Apiospora rasikravindrae</name>
    <dbReference type="NCBI Taxonomy" id="990691"/>
    <lineage>
        <taxon>Eukaryota</taxon>
        <taxon>Fungi</taxon>
        <taxon>Dikarya</taxon>
        <taxon>Ascomycota</taxon>
        <taxon>Pezizomycotina</taxon>
        <taxon>Sordariomycetes</taxon>
        <taxon>Xylariomycetidae</taxon>
        <taxon>Amphisphaeriales</taxon>
        <taxon>Apiosporaceae</taxon>
        <taxon>Apiospora</taxon>
    </lineage>
</organism>
<feature type="compositionally biased region" description="Low complexity" evidence="1">
    <location>
        <begin position="53"/>
        <end position="64"/>
    </location>
</feature>
<evidence type="ECO:0000313" key="3">
    <source>
        <dbReference type="Proteomes" id="UP001444661"/>
    </source>
</evidence>
<dbReference type="InterPro" id="IPR036770">
    <property type="entry name" value="Ankyrin_rpt-contain_sf"/>
</dbReference>
<dbReference type="SUPFAM" id="SSF48403">
    <property type="entry name" value="Ankyrin repeat"/>
    <property type="match status" value="1"/>
</dbReference>
<gene>
    <name evidence="2" type="ORF">PG993_011499</name>
</gene>
<evidence type="ECO:0008006" key="4">
    <source>
        <dbReference type="Google" id="ProtNLM"/>
    </source>
</evidence>
<keyword evidence="3" id="KW-1185">Reference proteome</keyword>
<evidence type="ECO:0000256" key="1">
    <source>
        <dbReference type="SAM" id="MobiDB-lite"/>
    </source>
</evidence>
<dbReference type="Proteomes" id="UP001444661">
    <property type="component" value="Unassembled WGS sequence"/>
</dbReference>
<proteinExistence type="predicted"/>
<comment type="caution">
    <text evidence="2">The sequence shown here is derived from an EMBL/GenBank/DDBJ whole genome shotgun (WGS) entry which is preliminary data.</text>
</comment>
<accession>A0ABR1SG19</accession>
<dbReference type="EMBL" id="JAQQWK010000010">
    <property type="protein sequence ID" value="KAK8030208.1"/>
    <property type="molecule type" value="Genomic_DNA"/>
</dbReference>
<dbReference type="InterPro" id="IPR002110">
    <property type="entry name" value="Ankyrin_rpt"/>
</dbReference>
<protein>
    <recommendedName>
        <fullName evidence="4">Ankyrin</fullName>
    </recommendedName>
</protein>
<feature type="region of interest" description="Disordered" evidence="1">
    <location>
        <begin position="37"/>
        <end position="68"/>
    </location>
</feature>
<reference evidence="2 3" key="1">
    <citation type="submission" date="2023-01" db="EMBL/GenBank/DDBJ databases">
        <title>Analysis of 21 Apiospora genomes using comparative genomics revels a genus with tremendous synthesis potential of carbohydrate active enzymes and secondary metabolites.</title>
        <authorList>
            <person name="Sorensen T."/>
        </authorList>
    </citation>
    <scope>NUCLEOTIDE SEQUENCE [LARGE SCALE GENOMIC DNA]</scope>
    <source>
        <strain evidence="2 3">CBS 33761</strain>
    </source>
</reference>
<name>A0ABR1SG19_9PEZI</name>
<dbReference type="SMART" id="SM00248">
    <property type="entry name" value="ANK"/>
    <property type="match status" value="3"/>
</dbReference>
<evidence type="ECO:0000313" key="2">
    <source>
        <dbReference type="EMBL" id="KAK8030208.1"/>
    </source>
</evidence>